<feature type="signal peptide" evidence="6">
    <location>
        <begin position="1"/>
        <end position="21"/>
    </location>
</feature>
<feature type="transmembrane region" description="Helical" evidence="5">
    <location>
        <begin position="260"/>
        <end position="281"/>
    </location>
</feature>
<dbReference type="GO" id="GO:0046872">
    <property type="term" value="F:metal ion binding"/>
    <property type="evidence" value="ECO:0007669"/>
    <property type="project" value="UniProtKB-KW"/>
</dbReference>
<dbReference type="SUPFAM" id="SSF46626">
    <property type="entry name" value="Cytochrome c"/>
    <property type="match status" value="1"/>
</dbReference>
<name>A0A9X3J5G6_9BACT</name>
<dbReference type="PROSITE" id="PS51007">
    <property type="entry name" value="CYTC"/>
    <property type="match status" value="1"/>
</dbReference>
<dbReference type="AlphaFoldDB" id="A0A9X3J5G6"/>
<keyword evidence="5" id="KW-0472">Membrane</keyword>
<dbReference type="Gene3D" id="1.10.760.10">
    <property type="entry name" value="Cytochrome c-like domain"/>
    <property type="match status" value="1"/>
</dbReference>
<keyword evidence="3 4" id="KW-0408">Iron</keyword>
<gene>
    <name evidence="8" type="ORF">OU798_08545</name>
</gene>
<keyword evidence="1 4" id="KW-0349">Heme</keyword>
<evidence type="ECO:0000256" key="4">
    <source>
        <dbReference type="PROSITE-ProRule" id="PRU00433"/>
    </source>
</evidence>
<sequence length="294" mass="32297">MIKKINLIFVAILFIAQQGMGQEWLVPEDQKTLKNPTEYNLSNVKKGKDLYLTNCKSCHGDAGKNNGLPLVPPPPDVTSDIMQANTEGELFYKITNGRGGMPQFGSTISEDDRWRLVNYIRNYNPANEPVLVEAPPQKAKLLASVNETEKKVEVFAEVEGNDGKFLVLANASVSISAKKAFGNLPIGEVLTNAEGRAEYAIPKDLIGDEQGLVNVVVSLGEGFVTDPVILDAAKVGQPKQVPKLIKKEVLWSTNENVQTWLLLSYLGAVGGAWLAIAYVVFQIFKIWRVGKQQE</sequence>
<proteinExistence type="predicted"/>
<feature type="chain" id="PRO_5040994545" evidence="6">
    <location>
        <begin position="22"/>
        <end position="294"/>
    </location>
</feature>
<dbReference type="PANTHER" id="PTHR40394:SF2">
    <property type="entry name" value="QUINOL:CYTOCHROME C OXIDOREDUCTASE MEMBRANE PROTEIN"/>
    <property type="match status" value="1"/>
</dbReference>
<keyword evidence="2 4" id="KW-0479">Metal-binding</keyword>
<dbReference type="PANTHER" id="PTHR40394">
    <property type="entry name" value="LIPOPROTEIN-RELATED"/>
    <property type="match status" value="1"/>
</dbReference>
<accession>A0A9X3J5G6</accession>
<evidence type="ECO:0000256" key="5">
    <source>
        <dbReference type="SAM" id="Phobius"/>
    </source>
</evidence>
<dbReference type="RefSeq" id="WP_343332721.1">
    <property type="nucleotide sequence ID" value="NZ_JAPOHD010000015.1"/>
</dbReference>
<evidence type="ECO:0000256" key="1">
    <source>
        <dbReference type="ARBA" id="ARBA00022617"/>
    </source>
</evidence>
<evidence type="ECO:0000256" key="3">
    <source>
        <dbReference type="ARBA" id="ARBA00023004"/>
    </source>
</evidence>
<dbReference type="InterPro" id="IPR009056">
    <property type="entry name" value="Cyt_c-like_dom"/>
</dbReference>
<protein>
    <submittedName>
        <fullName evidence="8">Cytochrome c</fullName>
    </submittedName>
</protein>
<feature type="domain" description="Cytochrome c" evidence="7">
    <location>
        <begin position="42"/>
        <end position="124"/>
    </location>
</feature>
<keyword evidence="5" id="KW-1133">Transmembrane helix</keyword>
<dbReference type="Proteomes" id="UP001145087">
    <property type="component" value="Unassembled WGS sequence"/>
</dbReference>
<dbReference type="GO" id="GO:0020037">
    <property type="term" value="F:heme binding"/>
    <property type="evidence" value="ECO:0007669"/>
    <property type="project" value="InterPro"/>
</dbReference>
<keyword evidence="6" id="KW-0732">Signal</keyword>
<dbReference type="EMBL" id="JAPOHD010000015">
    <property type="protein sequence ID" value="MCY1720388.1"/>
    <property type="molecule type" value="Genomic_DNA"/>
</dbReference>
<dbReference type="Pfam" id="PF13442">
    <property type="entry name" value="Cytochrome_CBB3"/>
    <property type="match status" value="1"/>
</dbReference>
<keyword evidence="5" id="KW-0812">Transmembrane</keyword>
<keyword evidence="9" id="KW-1185">Reference proteome</keyword>
<organism evidence="8 9">
    <name type="scientific">Draconibacterium aestuarii</name>
    <dbReference type="NCBI Taxonomy" id="2998507"/>
    <lineage>
        <taxon>Bacteria</taxon>
        <taxon>Pseudomonadati</taxon>
        <taxon>Bacteroidota</taxon>
        <taxon>Bacteroidia</taxon>
        <taxon>Marinilabiliales</taxon>
        <taxon>Prolixibacteraceae</taxon>
        <taxon>Draconibacterium</taxon>
    </lineage>
</organism>
<reference evidence="8" key="1">
    <citation type="submission" date="2022-11" db="EMBL/GenBank/DDBJ databases">
        <title>Marilongibacter aestuarii gen. nov., sp. nov., isolated from tidal flat sediment.</title>
        <authorList>
            <person name="Jiayan W."/>
        </authorList>
    </citation>
    <scope>NUCLEOTIDE SEQUENCE</scope>
    <source>
        <strain evidence="8">Z1-6</strain>
    </source>
</reference>
<evidence type="ECO:0000256" key="6">
    <source>
        <dbReference type="SAM" id="SignalP"/>
    </source>
</evidence>
<evidence type="ECO:0000313" key="9">
    <source>
        <dbReference type="Proteomes" id="UP001145087"/>
    </source>
</evidence>
<evidence type="ECO:0000313" key="8">
    <source>
        <dbReference type="EMBL" id="MCY1720388.1"/>
    </source>
</evidence>
<dbReference type="InterPro" id="IPR036909">
    <property type="entry name" value="Cyt_c-like_dom_sf"/>
</dbReference>
<dbReference type="GO" id="GO:0009055">
    <property type="term" value="F:electron transfer activity"/>
    <property type="evidence" value="ECO:0007669"/>
    <property type="project" value="InterPro"/>
</dbReference>
<evidence type="ECO:0000256" key="2">
    <source>
        <dbReference type="ARBA" id="ARBA00022723"/>
    </source>
</evidence>
<evidence type="ECO:0000259" key="7">
    <source>
        <dbReference type="PROSITE" id="PS51007"/>
    </source>
</evidence>
<comment type="caution">
    <text evidence="8">The sequence shown here is derived from an EMBL/GenBank/DDBJ whole genome shotgun (WGS) entry which is preliminary data.</text>
</comment>